<dbReference type="InterPro" id="IPR003029">
    <property type="entry name" value="S1_domain"/>
</dbReference>
<evidence type="ECO:0000256" key="4">
    <source>
        <dbReference type="ARBA" id="ARBA00022980"/>
    </source>
</evidence>
<evidence type="ECO:0000256" key="3">
    <source>
        <dbReference type="ARBA" id="ARBA00022884"/>
    </source>
</evidence>
<sequence length="670" mass="74179">MVDRNLIREYQIDEDEVARAMAIAAEDLTTEIDDPDLEDWEKLIISPESDIEVNKIIEGTILRVNGEEVLVDIGYKSEGIVLLEEWEEGETPPEPGQKIEILLEEVEDQFGLLLLSKRKADRIRQWEEVITKYTEGDIVTGSVVRKIKGGLLINIGVNVFLPASQVDIRRPRDIAEFIGKDIECVILKIDEARRNIVVSRRKLIEDARNQLKEELFSRISENDLVKGVVKNIADFGAFVDLGGIDGLLHITDMTWDRISHPSDMVKIDDEIEVIVLSIDNEKEKIALGLKQKEPSPWENIDTRYPIGEKVTGSVVNVMSYGAFVKLEAGVEGLVHISEMSWTKRINHPSELVAIGDEVEVIVLGLNKEKQEISLGMKQTQPNPWDKVMESYSPGTEVTGTVRNLTNYGAFIELEEGVDGLLHVSDMSWTRKISHANELLKKGDDLTCQVLSIDLDRKRIALGLKQLSEDPWEAQIPDKYQPGTILIGKATKITNFGVFIELEENLEGLLHISELADHKIESPEDVVSVGEELEVRVIRVDTIDRKIGLSKKLEATPEEIAAVTEGGDGVTAAVGGALLGGTGEGAGPLFSMGTEEKAAAQSETTESETAEEAETTEIAEETATTEDAVAEETVTTEETKAPAEVEEEPAEKVEEASTEEENTEEEVPEEE</sequence>
<dbReference type="PRINTS" id="PR00681">
    <property type="entry name" value="RIBOSOMALS1"/>
</dbReference>
<feature type="domain" description="S1 motif" evidence="7">
    <location>
        <begin position="394"/>
        <end position="464"/>
    </location>
</feature>
<dbReference type="AlphaFoldDB" id="A0A3B1DDD4"/>
<organism evidence="8">
    <name type="scientific">hydrothermal vent metagenome</name>
    <dbReference type="NCBI Taxonomy" id="652676"/>
    <lineage>
        <taxon>unclassified sequences</taxon>
        <taxon>metagenomes</taxon>
        <taxon>ecological metagenomes</taxon>
    </lineage>
</organism>
<keyword evidence="5" id="KW-0687">Ribonucleoprotein</keyword>
<reference evidence="8" key="1">
    <citation type="submission" date="2018-06" db="EMBL/GenBank/DDBJ databases">
        <authorList>
            <person name="Zhirakovskaya E."/>
        </authorList>
    </citation>
    <scope>NUCLEOTIDE SEQUENCE</scope>
</reference>
<dbReference type="InterPro" id="IPR035104">
    <property type="entry name" value="Ribosomal_protein_S1-like"/>
</dbReference>
<evidence type="ECO:0000256" key="2">
    <source>
        <dbReference type="ARBA" id="ARBA00022737"/>
    </source>
</evidence>
<dbReference type="EMBL" id="UOGL01000257">
    <property type="protein sequence ID" value="VAX38772.1"/>
    <property type="molecule type" value="Genomic_DNA"/>
</dbReference>
<dbReference type="GO" id="GO:0003735">
    <property type="term" value="F:structural constituent of ribosome"/>
    <property type="evidence" value="ECO:0007669"/>
    <property type="project" value="TreeGrafter"/>
</dbReference>
<keyword evidence="3" id="KW-0694">RNA-binding</keyword>
<feature type="domain" description="S1 motif" evidence="7">
    <location>
        <begin position="222"/>
        <end position="290"/>
    </location>
</feature>
<evidence type="ECO:0000256" key="6">
    <source>
        <dbReference type="SAM" id="MobiDB-lite"/>
    </source>
</evidence>
<dbReference type="PROSITE" id="PS50126">
    <property type="entry name" value="S1"/>
    <property type="match status" value="6"/>
</dbReference>
<keyword evidence="2" id="KW-0677">Repeat</keyword>
<dbReference type="InterPro" id="IPR050437">
    <property type="entry name" value="Ribos_protein_bS1-like"/>
</dbReference>
<protein>
    <submittedName>
        <fullName evidence="8">SSU ribosomal protein S1p</fullName>
    </submittedName>
</protein>
<evidence type="ECO:0000256" key="5">
    <source>
        <dbReference type="ARBA" id="ARBA00023274"/>
    </source>
</evidence>
<dbReference type="InterPro" id="IPR012340">
    <property type="entry name" value="NA-bd_OB-fold"/>
</dbReference>
<name>A0A3B1DDD4_9ZZZZ</name>
<dbReference type="SMART" id="SM00316">
    <property type="entry name" value="S1"/>
    <property type="match status" value="6"/>
</dbReference>
<feature type="domain" description="S1 motif" evidence="7">
    <location>
        <begin position="482"/>
        <end position="551"/>
    </location>
</feature>
<dbReference type="CDD" id="cd04465">
    <property type="entry name" value="S1_RPS1_repeat_ec2_hs2"/>
    <property type="match status" value="1"/>
</dbReference>
<dbReference type="PANTHER" id="PTHR10724">
    <property type="entry name" value="30S RIBOSOMAL PROTEIN S1"/>
    <property type="match status" value="1"/>
</dbReference>
<evidence type="ECO:0000256" key="1">
    <source>
        <dbReference type="ARBA" id="ARBA00006767"/>
    </source>
</evidence>
<gene>
    <name evidence="8" type="ORF">MNBD_PLANCTO02-2060</name>
</gene>
<evidence type="ECO:0000259" key="7">
    <source>
        <dbReference type="PROSITE" id="PS50126"/>
    </source>
</evidence>
<feature type="domain" description="S1 motif" evidence="7">
    <location>
        <begin position="54"/>
        <end position="118"/>
    </location>
</feature>
<dbReference type="PANTHER" id="PTHR10724:SF7">
    <property type="entry name" value="SMALL RIBOSOMAL SUBUNIT PROTEIN BS1C"/>
    <property type="match status" value="1"/>
</dbReference>
<dbReference type="Gene3D" id="2.40.50.140">
    <property type="entry name" value="Nucleic acid-binding proteins"/>
    <property type="match status" value="6"/>
</dbReference>
<feature type="domain" description="S1 motif" evidence="7">
    <location>
        <begin position="307"/>
        <end position="377"/>
    </location>
</feature>
<feature type="region of interest" description="Disordered" evidence="6">
    <location>
        <begin position="584"/>
        <end position="670"/>
    </location>
</feature>
<feature type="compositionally biased region" description="Acidic residues" evidence="6">
    <location>
        <begin position="655"/>
        <end position="670"/>
    </location>
</feature>
<proteinExistence type="inferred from homology"/>
<dbReference type="GO" id="GO:0003729">
    <property type="term" value="F:mRNA binding"/>
    <property type="evidence" value="ECO:0007669"/>
    <property type="project" value="TreeGrafter"/>
</dbReference>
<dbReference type="Pfam" id="PF00575">
    <property type="entry name" value="S1"/>
    <property type="match status" value="5"/>
</dbReference>
<dbReference type="GO" id="GO:0006412">
    <property type="term" value="P:translation"/>
    <property type="evidence" value="ECO:0007669"/>
    <property type="project" value="TreeGrafter"/>
</dbReference>
<feature type="compositionally biased region" description="Acidic residues" evidence="6">
    <location>
        <begin position="604"/>
        <end position="629"/>
    </location>
</feature>
<feature type="domain" description="S1 motif" evidence="7">
    <location>
        <begin position="136"/>
        <end position="201"/>
    </location>
</feature>
<dbReference type="GO" id="GO:0022627">
    <property type="term" value="C:cytosolic small ribosomal subunit"/>
    <property type="evidence" value="ECO:0007669"/>
    <property type="project" value="TreeGrafter"/>
</dbReference>
<dbReference type="FunFam" id="2.40.50.140:FF:000011">
    <property type="entry name" value="30S ribosomal protein S1"/>
    <property type="match status" value="2"/>
</dbReference>
<dbReference type="SUPFAM" id="SSF50249">
    <property type="entry name" value="Nucleic acid-binding proteins"/>
    <property type="match status" value="6"/>
</dbReference>
<dbReference type="CDD" id="cd05688">
    <property type="entry name" value="S1_RPS1_repeat_ec3"/>
    <property type="match status" value="2"/>
</dbReference>
<comment type="similarity">
    <text evidence="1">Belongs to the bacterial ribosomal protein bS1 family.</text>
</comment>
<evidence type="ECO:0000313" key="8">
    <source>
        <dbReference type="EMBL" id="VAX38772.1"/>
    </source>
</evidence>
<keyword evidence="4 8" id="KW-0689">Ribosomal protein</keyword>
<accession>A0A3B1DDD4</accession>